<accession>A0A1U7NB69</accession>
<keyword evidence="4" id="KW-1185">Reference proteome</keyword>
<feature type="domain" description="Transposase IS4-like" evidence="2">
    <location>
        <begin position="41"/>
        <end position="255"/>
    </location>
</feature>
<evidence type="ECO:0000313" key="3">
    <source>
        <dbReference type="EMBL" id="OLT63179.1"/>
    </source>
</evidence>
<dbReference type="SUPFAM" id="SSF53098">
    <property type="entry name" value="Ribonuclease H-like"/>
    <property type="match status" value="1"/>
</dbReference>
<keyword evidence="1" id="KW-0812">Transmembrane</keyword>
<feature type="transmembrane region" description="Helical" evidence="1">
    <location>
        <begin position="242"/>
        <end position="260"/>
    </location>
</feature>
<comment type="caution">
    <text evidence="3">The sequence shown here is derived from an EMBL/GenBank/DDBJ whole genome shotgun (WGS) entry which is preliminary data.</text>
</comment>
<dbReference type="InterPro" id="IPR002559">
    <property type="entry name" value="Transposase_11"/>
</dbReference>
<dbReference type="GO" id="GO:0006313">
    <property type="term" value="P:DNA transposition"/>
    <property type="evidence" value="ECO:0007669"/>
    <property type="project" value="InterPro"/>
</dbReference>
<dbReference type="Pfam" id="PF01609">
    <property type="entry name" value="DDE_Tnp_1"/>
    <property type="match status" value="1"/>
</dbReference>
<name>A0A1U7NB69_9CYAN</name>
<keyword evidence="1" id="KW-0472">Membrane</keyword>
<dbReference type="InterPro" id="IPR012337">
    <property type="entry name" value="RNaseH-like_sf"/>
</dbReference>
<dbReference type="Proteomes" id="UP000186657">
    <property type="component" value="Unassembled WGS sequence"/>
</dbReference>
<dbReference type="EMBL" id="MKZS01000001">
    <property type="protein sequence ID" value="OLT63179.1"/>
    <property type="molecule type" value="Genomic_DNA"/>
</dbReference>
<protein>
    <submittedName>
        <fullName evidence="3">Transposase</fullName>
    </submittedName>
</protein>
<gene>
    <name evidence="3" type="ORF">BJP37_08195</name>
</gene>
<evidence type="ECO:0000256" key="1">
    <source>
        <dbReference type="SAM" id="Phobius"/>
    </source>
</evidence>
<evidence type="ECO:0000259" key="2">
    <source>
        <dbReference type="Pfam" id="PF01609"/>
    </source>
</evidence>
<proteinExistence type="predicted"/>
<organism evidence="3 4">
    <name type="scientific">Moorena bouillonii PNG</name>
    <dbReference type="NCBI Taxonomy" id="568701"/>
    <lineage>
        <taxon>Bacteria</taxon>
        <taxon>Bacillati</taxon>
        <taxon>Cyanobacteriota</taxon>
        <taxon>Cyanophyceae</taxon>
        <taxon>Coleofasciculales</taxon>
        <taxon>Coleofasciculaceae</taxon>
        <taxon>Moorena</taxon>
    </lineage>
</organism>
<dbReference type="AlphaFoldDB" id="A0A1U7NB69"/>
<dbReference type="GO" id="GO:0003677">
    <property type="term" value="F:DNA binding"/>
    <property type="evidence" value="ECO:0007669"/>
    <property type="project" value="InterPro"/>
</dbReference>
<dbReference type="GO" id="GO:0004803">
    <property type="term" value="F:transposase activity"/>
    <property type="evidence" value="ECO:0007669"/>
    <property type="project" value="InterPro"/>
</dbReference>
<evidence type="ECO:0000313" key="4">
    <source>
        <dbReference type="Proteomes" id="UP000186657"/>
    </source>
</evidence>
<sequence length="316" mass="37311">MSRFLNNYQWSTRSLIRTVRSLIIKFILDQRKRGRKPTLQVILDLTTLEKVGNFTHLGNLVRVYNHKKGLHIVVMYLVLGNWRIPWSFRIYRGKGTPSPSQLAQKLLNNFPKKITQNFQVYVLGDTAFGTIKLIDNIRQKSGHAIVGIRKNRTLTDGRKVSDIKKRGQEVYLNGLKLPVFLSWIWLKRDGKMIQRFVISTKPMKGKTIARWGKRRWQIEGFFKTAKHRFSLHRFGQKTRLGVYRWLILCLVSYLLAYWVYLHLGKSDNLDWFYCAQQALILLLPHILLLSIFNHLDTLMPWLHELSFDFCLIRCKI</sequence>
<reference evidence="3 4" key="1">
    <citation type="submission" date="2016-10" db="EMBL/GenBank/DDBJ databases">
        <title>Comparative genomics uncovers the prolific and rare metabolic potential of the cyanobacterial genus Moorea.</title>
        <authorList>
            <person name="Leao T."/>
            <person name="Castelao G."/>
            <person name="Korobeynikov A."/>
            <person name="Monroe E.A."/>
            <person name="Podell S."/>
            <person name="Glukhov E."/>
            <person name="Allen E."/>
            <person name="Gerwick W.H."/>
            <person name="Gerwick L."/>
        </authorList>
    </citation>
    <scope>NUCLEOTIDE SEQUENCE [LARGE SCALE GENOMIC DNA]</scope>
    <source>
        <strain evidence="3 4">PNG5-198</strain>
    </source>
</reference>
<keyword evidence="1" id="KW-1133">Transmembrane helix</keyword>
<feature type="transmembrane region" description="Helical" evidence="1">
    <location>
        <begin position="272"/>
        <end position="292"/>
    </location>
</feature>